<keyword evidence="6 9" id="KW-0995">Kinetochore</keyword>
<dbReference type="GO" id="GO:0007094">
    <property type="term" value="P:mitotic spindle assembly checkpoint signaling"/>
    <property type="evidence" value="ECO:0007669"/>
    <property type="project" value="UniProtKB-UniRule"/>
</dbReference>
<keyword evidence="3 9" id="KW-0158">Chromosome</keyword>
<dbReference type="GO" id="GO:0051301">
    <property type="term" value="P:cell division"/>
    <property type="evidence" value="ECO:0007669"/>
    <property type="project" value="UniProtKB-UniRule"/>
</dbReference>
<reference evidence="10" key="1">
    <citation type="submission" date="2019-08" db="EMBL/GenBank/DDBJ databases">
        <title>The improved chromosome-level genome for the pearl oyster Pinctada fucata martensii using PacBio sequencing and Hi-C.</title>
        <authorList>
            <person name="Zheng Z."/>
        </authorList>
    </citation>
    <scope>NUCLEOTIDE SEQUENCE</scope>
    <source>
        <strain evidence="10">ZZ-2019</strain>
        <tissue evidence="10">Adductor muscle</tissue>
    </source>
</reference>
<evidence type="ECO:0000313" key="11">
    <source>
        <dbReference type="Proteomes" id="UP001186944"/>
    </source>
</evidence>
<dbReference type="EMBL" id="VSWD01000009">
    <property type="protein sequence ID" value="KAK3093356.1"/>
    <property type="molecule type" value="Genomic_DNA"/>
</dbReference>
<comment type="subunit">
    <text evidence="9">Component of the RZZ complex.</text>
</comment>
<comment type="function">
    <text evidence="9">Essential component of the mitotic checkpoint, which prevents cells from prematurely exiting mitosis. Required for the assembly of the dynein-dynactin and MAD1-MAD2 complexes onto kinetochores. Its function related to the spindle assembly machinery is proposed to depend on its association in the mitotic RZZ complex.</text>
</comment>
<evidence type="ECO:0000256" key="8">
    <source>
        <dbReference type="ARBA" id="ARBA00023328"/>
    </source>
</evidence>
<proteinExistence type="inferred from homology"/>
<dbReference type="GO" id="GO:0034501">
    <property type="term" value="P:protein localization to kinetochore"/>
    <property type="evidence" value="ECO:0007669"/>
    <property type="project" value="UniProtKB-UniRule"/>
</dbReference>
<gene>
    <name evidence="10" type="ORF">FSP39_014465</name>
</gene>
<evidence type="ECO:0000256" key="1">
    <source>
        <dbReference type="ARBA" id="ARBA00004629"/>
    </source>
</evidence>
<name>A0AA89C3J1_PINIB</name>
<keyword evidence="8 9" id="KW-0137">Centromere</keyword>
<keyword evidence="5 9" id="KW-0498">Mitosis</keyword>
<dbReference type="PANTHER" id="PTHR15995">
    <property type="entry name" value="PROTEIN ZWILCH HOMOLOG"/>
    <property type="match status" value="1"/>
</dbReference>
<evidence type="ECO:0000256" key="2">
    <source>
        <dbReference type="ARBA" id="ARBA00009062"/>
    </source>
</evidence>
<evidence type="ECO:0000256" key="4">
    <source>
        <dbReference type="ARBA" id="ARBA00022618"/>
    </source>
</evidence>
<evidence type="ECO:0000256" key="3">
    <source>
        <dbReference type="ARBA" id="ARBA00022454"/>
    </source>
</evidence>
<organism evidence="10 11">
    <name type="scientific">Pinctada imbricata</name>
    <name type="common">Atlantic pearl-oyster</name>
    <name type="synonym">Pinctada martensii</name>
    <dbReference type="NCBI Taxonomy" id="66713"/>
    <lineage>
        <taxon>Eukaryota</taxon>
        <taxon>Metazoa</taxon>
        <taxon>Spiralia</taxon>
        <taxon>Lophotrochozoa</taxon>
        <taxon>Mollusca</taxon>
        <taxon>Bivalvia</taxon>
        <taxon>Autobranchia</taxon>
        <taxon>Pteriomorphia</taxon>
        <taxon>Pterioida</taxon>
        <taxon>Pterioidea</taxon>
        <taxon>Pteriidae</taxon>
        <taxon>Pinctada</taxon>
    </lineage>
</organism>
<keyword evidence="7 9" id="KW-0131">Cell cycle</keyword>
<evidence type="ECO:0000256" key="9">
    <source>
        <dbReference type="RuleBase" id="RU369076"/>
    </source>
</evidence>
<keyword evidence="11" id="KW-1185">Reference proteome</keyword>
<dbReference type="GO" id="GO:1990423">
    <property type="term" value="C:RZZ complex"/>
    <property type="evidence" value="ECO:0007669"/>
    <property type="project" value="UniProtKB-UniRule"/>
</dbReference>
<evidence type="ECO:0000256" key="6">
    <source>
        <dbReference type="ARBA" id="ARBA00022838"/>
    </source>
</evidence>
<dbReference type="InterPro" id="IPR018630">
    <property type="entry name" value="Zwilch"/>
</dbReference>
<evidence type="ECO:0000313" key="10">
    <source>
        <dbReference type="EMBL" id="KAK3093356.1"/>
    </source>
</evidence>
<dbReference type="Proteomes" id="UP001186944">
    <property type="component" value="Unassembled WGS sequence"/>
</dbReference>
<accession>A0AA89C3J1</accession>
<dbReference type="PANTHER" id="PTHR15995:SF1">
    <property type="entry name" value="PROTEIN ZWILCH HOMOLOG"/>
    <property type="match status" value="1"/>
</dbReference>
<dbReference type="Pfam" id="PF09817">
    <property type="entry name" value="Zwilch"/>
    <property type="match status" value="1"/>
</dbReference>
<comment type="similarity">
    <text evidence="2 9">Belongs to the ZWILCH family.</text>
</comment>
<comment type="caution">
    <text evidence="10">The sequence shown here is derived from an EMBL/GenBank/DDBJ whole genome shotgun (WGS) entry which is preliminary data.</text>
</comment>
<protein>
    <recommendedName>
        <fullName evidence="9">Protein zwilch</fullName>
    </recommendedName>
</protein>
<comment type="subcellular location">
    <subcellularLocation>
        <location evidence="1 9">Chromosome</location>
        <location evidence="1 9">Centromere</location>
        <location evidence="1 9">Kinetochore</location>
    </subcellularLocation>
</comment>
<dbReference type="Gene3D" id="1.20.58.730">
    <property type="match status" value="1"/>
</dbReference>
<dbReference type="Gene3D" id="1.10.287.1880">
    <property type="match status" value="1"/>
</dbReference>
<evidence type="ECO:0000256" key="5">
    <source>
        <dbReference type="ARBA" id="ARBA00022776"/>
    </source>
</evidence>
<dbReference type="AlphaFoldDB" id="A0AA89C3J1"/>
<evidence type="ECO:0000256" key="7">
    <source>
        <dbReference type="ARBA" id="ARBA00023306"/>
    </source>
</evidence>
<sequence length="532" mass="60644">MEGTKVNGSDVKDSLGSPGYDGSPLKLQLIADLSSSSISAFTEENQDARPVARVSRYGIKCNIAKTLAAWMNNINLQVEHQLPQLVIFCNGNDIANTAVLMVESTMGYIKGTKVTMRGQILEQDLQNEFKNIHLNEKHLVYRAKHNIADKMMEYPGLFMLEVEWTKSFQIPPLDPPPPDARAEIKAQIVIGKNMAYFNFYKQLAMLNSLIHGLETGEVDWLVKDTDYPAKERVKELVKRLKLGDADLNATVNKDMNDNATNGQEEIMNCLEMNFDQERKDYDFTDHLWSILCQCVSYQDCVEALEYVFDVLRNGDLNPLVHRYNTTTMAEMVRESYCGKLRVPNLAGLYPIQLLAEMGAEKLRQDYVYMLLSKDLVTLGQLQSLIDTKGTLKKKYSCLERLHAVAEMIIMLNLYLQIPYAKLSSCAKDMLQHYEQNQLNPKHVFTFTMPANLLKGELELKPCHWEMEATRRLPNIVASTKYILRTSQPFPHVEARPVGSQNGHITSEGSESDIAAENYYYFIKKEESLNYMK</sequence>
<keyword evidence="4 9" id="KW-0132">Cell division</keyword>